<evidence type="ECO:0000313" key="1">
    <source>
        <dbReference type="EMBL" id="KAL1257045.1"/>
    </source>
</evidence>
<protein>
    <submittedName>
        <fullName evidence="1">Uncharacterized protein</fullName>
    </submittedName>
</protein>
<dbReference type="Proteomes" id="UP001558613">
    <property type="component" value="Unassembled WGS sequence"/>
</dbReference>
<comment type="caution">
    <text evidence="1">The sequence shown here is derived from an EMBL/GenBank/DDBJ whole genome shotgun (WGS) entry which is preliminary data.</text>
</comment>
<keyword evidence="2" id="KW-1185">Reference proteome</keyword>
<name>A0ABR3LVY7_9TELE</name>
<reference evidence="1 2" key="1">
    <citation type="submission" date="2023-09" db="EMBL/GenBank/DDBJ databases">
        <authorList>
            <person name="Wang M."/>
        </authorList>
    </citation>
    <scope>NUCLEOTIDE SEQUENCE [LARGE SCALE GENOMIC DNA]</scope>
    <source>
        <strain evidence="1">GT-2023</strain>
        <tissue evidence="1">Liver</tissue>
    </source>
</reference>
<proteinExistence type="predicted"/>
<accession>A0ABR3LVY7</accession>
<organism evidence="1 2">
    <name type="scientific">Cirrhinus molitorella</name>
    <name type="common">mud carp</name>
    <dbReference type="NCBI Taxonomy" id="172907"/>
    <lineage>
        <taxon>Eukaryota</taxon>
        <taxon>Metazoa</taxon>
        <taxon>Chordata</taxon>
        <taxon>Craniata</taxon>
        <taxon>Vertebrata</taxon>
        <taxon>Euteleostomi</taxon>
        <taxon>Actinopterygii</taxon>
        <taxon>Neopterygii</taxon>
        <taxon>Teleostei</taxon>
        <taxon>Ostariophysi</taxon>
        <taxon>Cypriniformes</taxon>
        <taxon>Cyprinidae</taxon>
        <taxon>Labeoninae</taxon>
        <taxon>Labeonini</taxon>
        <taxon>Cirrhinus</taxon>
    </lineage>
</organism>
<dbReference type="EMBL" id="JAYMGO010000018">
    <property type="protein sequence ID" value="KAL1257045.1"/>
    <property type="molecule type" value="Genomic_DNA"/>
</dbReference>
<sequence length="99" mass="11060">MIEHASVQYAPHGEKQEHLLRLEDQQPGFMDIDAGGIACQSKAGDSQREHHSSQRPLIHTLNEVPTCVTQRAISVHLALLSSDRERETEKCECGRESCP</sequence>
<evidence type="ECO:0000313" key="2">
    <source>
        <dbReference type="Proteomes" id="UP001558613"/>
    </source>
</evidence>
<gene>
    <name evidence="1" type="ORF">QQF64_012590</name>
</gene>